<dbReference type="InterPro" id="IPR038695">
    <property type="entry name" value="Saro_0823-like_sf"/>
</dbReference>
<protein>
    <recommendedName>
        <fullName evidence="4">DUF192 domain-containing protein</fullName>
    </recommendedName>
</protein>
<gene>
    <name evidence="2" type="ORF">CSUB_C0092</name>
    <name evidence="1" type="ORF">HGMM_F35A09C14</name>
</gene>
<dbReference type="STRING" id="311458.CSUB_C0092"/>
<dbReference type="InterPro" id="IPR003795">
    <property type="entry name" value="DUF192"/>
</dbReference>
<evidence type="ECO:0000313" key="3">
    <source>
        <dbReference type="Proteomes" id="UP000008120"/>
    </source>
</evidence>
<dbReference type="EMBL" id="AP011828">
    <property type="protein sequence ID" value="BAJ47128.1"/>
    <property type="molecule type" value="Genomic_DNA"/>
</dbReference>
<dbReference type="Proteomes" id="UP000008120">
    <property type="component" value="Chromosome"/>
</dbReference>
<evidence type="ECO:0000313" key="2">
    <source>
        <dbReference type="EMBL" id="BAJ49955.1"/>
    </source>
</evidence>
<name>E6N4A9_CALS0</name>
<proteinExistence type="predicted"/>
<dbReference type="PANTHER" id="PTHR37953">
    <property type="entry name" value="UPF0127 PROTEIN MJ1496"/>
    <property type="match status" value="1"/>
</dbReference>
<accession>E6N4A9</accession>
<evidence type="ECO:0000313" key="1">
    <source>
        <dbReference type="EMBL" id="BAJ47128.1"/>
    </source>
</evidence>
<dbReference type="BioCyc" id="CCAL311458:G131R-92-MONOMER"/>
<dbReference type="EMBL" id="BA000048">
    <property type="protein sequence ID" value="BAJ49955.1"/>
    <property type="molecule type" value="Genomic_DNA"/>
</dbReference>
<sequence>MYKPLLVAAAFLTIFLGILSSLFFLSNQLTATTTTTSTKPSETITTSEKPREPYVKIRETIFYVEVADDDAERGRGLSGRESLPENRGMLFVFEKPGRYSFWMYEMRFALDIIWIDADGRVVHIEENLQPCTPNQVCQSYTPSADAKYVLEINAGLVKKHGVVVGDFVEFWLGSAD</sequence>
<dbReference type="Pfam" id="PF02643">
    <property type="entry name" value="DUF192"/>
    <property type="match status" value="1"/>
</dbReference>
<dbReference type="Gene3D" id="2.60.120.1140">
    <property type="entry name" value="Protein of unknown function DUF192"/>
    <property type="match status" value="1"/>
</dbReference>
<dbReference type="PANTHER" id="PTHR37953:SF1">
    <property type="entry name" value="UPF0127 PROTEIN MJ1496"/>
    <property type="match status" value="1"/>
</dbReference>
<organism evidence="1 3">
    <name type="scientific">Caldiarchaeum subterraneum</name>
    <dbReference type="NCBI Taxonomy" id="311458"/>
    <lineage>
        <taxon>Archaea</taxon>
        <taxon>Nitrososphaerota</taxon>
        <taxon>Candidatus Caldarchaeales</taxon>
        <taxon>Candidatus Caldarchaeaceae</taxon>
        <taxon>Candidatus Caldarchaeum</taxon>
    </lineage>
</organism>
<evidence type="ECO:0008006" key="4">
    <source>
        <dbReference type="Google" id="ProtNLM"/>
    </source>
</evidence>
<dbReference type="KEGG" id="csu:CSUB_C0092"/>
<dbReference type="AlphaFoldDB" id="E6N4A9"/>
<reference evidence="1 3" key="1">
    <citation type="journal article" date="2005" name="Environ. Microbiol.">
        <title>Genetic and functional properties of uncultivated thermophilic crenarchaeotes from a subsurface gold mine as revealed by analysis of genome fragments.</title>
        <authorList>
            <person name="Nunoura T."/>
            <person name="Hirayama H."/>
            <person name="Takami H."/>
            <person name="Oida H."/>
            <person name="Nishi S."/>
            <person name="Shimamura S."/>
            <person name="Suzuki Y."/>
            <person name="Inagaki F."/>
            <person name="Takai K."/>
            <person name="Nealson K.H."/>
            <person name="Horikoshi K."/>
        </authorList>
    </citation>
    <scope>NUCLEOTIDE SEQUENCE [LARGE SCALE GENOMIC DNA]</scope>
</reference>
<reference evidence="1 3" key="2">
    <citation type="journal article" date="2011" name="Nucleic Acids Res.">
        <title>Insights into the evolution of Archaea and eukaryotic protein modifier systems revealed by the genome of a novel archaeal group.</title>
        <authorList>
            <person name="Nunoura T."/>
            <person name="Takaki Y."/>
            <person name="Kakuta J."/>
            <person name="Nishi S."/>
            <person name="Sugahara J."/>
            <person name="Kazama H."/>
            <person name="Chee G."/>
            <person name="Hattori M."/>
            <person name="Kanai A."/>
            <person name="Atomi H."/>
            <person name="Takai K."/>
            <person name="Takami H."/>
        </authorList>
    </citation>
    <scope>NUCLEOTIDE SEQUENCE [LARGE SCALE GENOMIC DNA]</scope>
</reference>